<evidence type="ECO:0000256" key="3">
    <source>
        <dbReference type="SAM" id="MobiDB-lite"/>
    </source>
</evidence>
<sequence>MDAPAPAAGLRIHPCGEDDARALTSREPVGKDYASSVFAAQQQELCLFLVAWIGEVPVGSGELVWKQVPELRNLHVEAGFRSRGVGSALIAEAEDAARPLGRIGLAVGIDNPDARRLYERLGFAATGESETCTYEYVDDAGVRRSATETSQRLEKELPRALRRGNSDAAASPRPASERRPPAFTSGARRPAAQ</sequence>
<keyword evidence="2" id="KW-0012">Acyltransferase</keyword>
<feature type="region of interest" description="Disordered" evidence="3">
    <location>
        <begin position="145"/>
        <end position="193"/>
    </location>
</feature>
<feature type="compositionally biased region" description="Basic and acidic residues" evidence="3">
    <location>
        <begin position="145"/>
        <end position="159"/>
    </location>
</feature>
<dbReference type="InterPro" id="IPR000182">
    <property type="entry name" value="GNAT_dom"/>
</dbReference>
<organism evidence="5 6">
    <name type="scientific">Brachybacterium kimchii</name>
    <dbReference type="NCBI Taxonomy" id="2942909"/>
    <lineage>
        <taxon>Bacteria</taxon>
        <taxon>Bacillati</taxon>
        <taxon>Actinomycetota</taxon>
        <taxon>Actinomycetes</taxon>
        <taxon>Micrococcales</taxon>
        <taxon>Dermabacteraceae</taxon>
        <taxon>Brachybacterium</taxon>
    </lineage>
</organism>
<dbReference type="Proteomes" id="UP001055868">
    <property type="component" value="Chromosome"/>
</dbReference>
<gene>
    <name evidence="5" type="ORF">M4486_09275</name>
</gene>
<name>A0ABY4ND03_9MICO</name>
<dbReference type="CDD" id="cd04301">
    <property type="entry name" value="NAT_SF"/>
    <property type="match status" value="1"/>
</dbReference>
<dbReference type="InterPro" id="IPR050832">
    <property type="entry name" value="Bact_Acetyltransf"/>
</dbReference>
<keyword evidence="6" id="KW-1185">Reference proteome</keyword>
<feature type="domain" description="N-acetyltransferase" evidence="4">
    <location>
        <begin position="10"/>
        <end position="154"/>
    </location>
</feature>
<evidence type="ECO:0000313" key="6">
    <source>
        <dbReference type="Proteomes" id="UP001055868"/>
    </source>
</evidence>
<dbReference type="PROSITE" id="PS51186">
    <property type="entry name" value="GNAT"/>
    <property type="match status" value="1"/>
</dbReference>
<dbReference type="Pfam" id="PF00583">
    <property type="entry name" value="Acetyltransf_1"/>
    <property type="match status" value="1"/>
</dbReference>
<reference evidence="5" key="1">
    <citation type="submission" date="2022-05" db="EMBL/GenBank/DDBJ databases">
        <title>Genomic analysis of Brachybacterium sp. CBA3104.</title>
        <authorList>
            <person name="Roh S.W."/>
            <person name="Kim Y.B."/>
            <person name="Kim Y."/>
        </authorList>
    </citation>
    <scope>NUCLEOTIDE SEQUENCE</scope>
    <source>
        <strain evidence="5">CBA3104</strain>
    </source>
</reference>
<evidence type="ECO:0000313" key="5">
    <source>
        <dbReference type="EMBL" id="UQN31448.1"/>
    </source>
</evidence>
<evidence type="ECO:0000256" key="1">
    <source>
        <dbReference type="ARBA" id="ARBA00022679"/>
    </source>
</evidence>
<dbReference type="PANTHER" id="PTHR43877:SF1">
    <property type="entry name" value="ACETYLTRANSFERASE"/>
    <property type="match status" value="1"/>
</dbReference>
<keyword evidence="1" id="KW-0808">Transferase</keyword>
<dbReference type="SUPFAM" id="SSF55729">
    <property type="entry name" value="Acyl-CoA N-acyltransferases (Nat)"/>
    <property type="match status" value="1"/>
</dbReference>
<dbReference type="Gene3D" id="3.40.630.30">
    <property type="match status" value="1"/>
</dbReference>
<dbReference type="InterPro" id="IPR016181">
    <property type="entry name" value="Acyl_CoA_acyltransferase"/>
</dbReference>
<evidence type="ECO:0000259" key="4">
    <source>
        <dbReference type="PROSITE" id="PS51186"/>
    </source>
</evidence>
<dbReference type="RefSeq" id="WP_249480869.1">
    <property type="nucleotide sequence ID" value="NZ_CP097218.1"/>
</dbReference>
<dbReference type="EMBL" id="CP097218">
    <property type="protein sequence ID" value="UQN31448.1"/>
    <property type="molecule type" value="Genomic_DNA"/>
</dbReference>
<proteinExistence type="predicted"/>
<accession>A0ABY4ND03</accession>
<evidence type="ECO:0000256" key="2">
    <source>
        <dbReference type="ARBA" id="ARBA00023315"/>
    </source>
</evidence>
<dbReference type="PANTHER" id="PTHR43877">
    <property type="entry name" value="AMINOALKYLPHOSPHONATE N-ACETYLTRANSFERASE-RELATED-RELATED"/>
    <property type="match status" value="1"/>
</dbReference>
<protein>
    <submittedName>
        <fullName evidence="5">GNAT family N-acetyltransferase</fullName>
    </submittedName>
</protein>